<proteinExistence type="predicted"/>
<comment type="caution">
    <text evidence="1">The sequence shown here is derived from an EMBL/GenBank/DDBJ whole genome shotgun (WGS) entry which is preliminary data.</text>
</comment>
<dbReference type="Proteomes" id="UP001642409">
    <property type="component" value="Unassembled WGS sequence"/>
</dbReference>
<accession>A0AA86R241</accession>
<dbReference type="AlphaFoldDB" id="A0AA86R241"/>
<reference evidence="2 3" key="2">
    <citation type="submission" date="2024-07" db="EMBL/GenBank/DDBJ databases">
        <authorList>
            <person name="Akdeniz Z."/>
        </authorList>
    </citation>
    <scope>NUCLEOTIDE SEQUENCE [LARGE SCALE GENOMIC DNA]</scope>
</reference>
<evidence type="ECO:0000313" key="1">
    <source>
        <dbReference type="EMBL" id="CAI9967747.1"/>
    </source>
</evidence>
<organism evidence="1">
    <name type="scientific">Hexamita inflata</name>
    <dbReference type="NCBI Taxonomy" id="28002"/>
    <lineage>
        <taxon>Eukaryota</taxon>
        <taxon>Metamonada</taxon>
        <taxon>Diplomonadida</taxon>
        <taxon>Hexamitidae</taxon>
        <taxon>Hexamitinae</taxon>
        <taxon>Hexamita</taxon>
    </lineage>
</organism>
<protein>
    <submittedName>
        <fullName evidence="2">Hypothetical_protein</fullName>
    </submittedName>
</protein>
<evidence type="ECO:0000313" key="2">
    <source>
        <dbReference type="EMBL" id="CAL6084382.1"/>
    </source>
</evidence>
<name>A0AA86R241_9EUKA</name>
<dbReference type="EMBL" id="CATOUU010001029">
    <property type="protein sequence ID" value="CAI9967747.1"/>
    <property type="molecule type" value="Genomic_DNA"/>
</dbReference>
<reference evidence="1" key="1">
    <citation type="submission" date="2023-06" db="EMBL/GenBank/DDBJ databases">
        <authorList>
            <person name="Kurt Z."/>
        </authorList>
    </citation>
    <scope>NUCLEOTIDE SEQUENCE</scope>
</reference>
<evidence type="ECO:0000313" key="3">
    <source>
        <dbReference type="Proteomes" id="UP001642409"/>
    </source>
</evidence>
<sequence length="165" mass="18892">MQQETIPRAFLRQLILLASVQYKEMCKMFKLAGVTRLVRKQHTISQTALCTFTTLRTSNYFKMSPISGQTVLRASHKRLSSQLTTPSPQQGKVQTNTQTELIYTVLQPKTIQNVTNNQKVQLIAQQLTTRFVIFKTVTNEKRQMKQNAWRKSALMVMLLVGPFSA</sequence>
<gene>
    <name evidence="1" type="ORF">HINF_LOCUS55392</name>
    <name evidence="2" type="ORF">HINF_LOCUS62176</name>
</gene>
<dbReference type="EMBL" id="CAXDID020000378">
    <property type="protein sequence ID" value="CAL6084382.1"/>
    <property type="molecule type" value="Genomic_DNA"/>
</dbReference>
<keyword evidence="3" id="KW-1185">Reference proteome</keyword>